<keyword evidence="1 3" id="KW-0732">Signal</keyword>
<keyword evidence="2" id="KW-1133">Transmembrane helix</keyword>
<evidence type="ECO:0000259" key="4">
    <source>
        <dbReference type="Pfam" id="PF10342"/>
    </source>
</evidence>
<evidence type="ECO:0000313" key="6">
    <source>
        <dbReference type="Proteomes" id="UP000465221"/>
    </source>
</evidence>
<evidence type="ECO:0000256" key="3">
    <source>
        <dbReference type="SAM" id="SignalP"/>
    </source>
</evidence>
<organism evidence="5 6">
    <name type="scientific">Aspergillus udagawae</name>
    <dbReference type="NCBI Taxonomy" id="91492"/>
    <lineage>
        <taxon>Eukaryota</taxon>
        <taxon>Fungi</taxon>
        <taxon>Dikarya</taxon>
        <taxon>Ascomycota</taxon>
        <taxon>Pezizomycotina</taxon>
        <taxon>Eurotiomycetes</taxon>
        <taxon>Eurotiomycetidae</taxon>
        <taxon>Eurotiales</taxon>
        <taxon>Aspergillaceae</taxon>
        <taxon>Aspergillus</taxon>
        <taxon>Aspergillus subgen. Fumigati</taxon>
    </lineage>
</organism>
<dbReference type="Pfam" id="PF10342">
    <property type="entry name" value="Kre9_KNH"/>
    <property type="match status" value="1"/>
</dbReference>
<dbReference type="AlphaFoldDB" id="A0A8H3MZA5"/>
<keyword evidence="2" id="KW-0472">Membrane</keyword>
<dbReference type="InterPro" id="IPR052479">
    <property type="entry name" value="GPI-anchor_Adhesion_Reg"/>
</dbReference>
<dbReference type="EMBL" id="BLKC01000002">
    <property type="protein sequence ID" value="GFF22541.1"/>
    <property type="molecule type" value="Genomic_DNA"/>
</dbReference>
<dbReference type="PANTHER" id="PTHR35185">
    <property type="entry name" value="SERINE/THREONINE-RICH PROTEIN ADG2-RELATED"/>
    <property type="match status" value="1"/>
</dbReference>
<accession>A0A8H3MZA5</accession>
<dbReference type="InterPro" id="IPR018466">
    <property type="entry name" value="Kre9/Knh1-like_N"/>
</dbReference>
<protein>
    <submittedName>
        <fullName evidence="5">UPF0619 GPI-anchored membrane protein AFUA_3G00880</fullName>
    </submittedName>
</protein>
<sequence>MRFFASIIALAATATGTSSIYPSSRGDGPTNVTQALTITSPKSLDQVDMSKSVNIEWQYVQSDPQNFSIVLVNMITQPPVNKVISKEVKASDEKYTVDGVSGIPKANGYQINFVSTGPTNTGILAQSPQFNVTDVKPEPKTTSTESQTATATASATATATTNAAASLIAPAAVGSFILGLFALVV</sequence>
<evidence type="ECO:0000313" key="5">
    <source>
        <dbReference type="EMBL" id="GFF22541.1"/>
    </source>
</evidence>
<name>A0A8H3MZA5_9EURO</name>
<dbReference type="Proteomes" id="UP000465221">
    <property type="component" value="Unassembled WGS sequence"/>
</dbReference>
<feature type="chain" id="PRO_5034304000" evidence="3">
    <location>
        <begin position="20"/>
        <end position="185"/>
    </location>
</feature>
<feature type="domain" description="Yeast cell wall synthesis Kre9/Knh1-like N-terminal" evidence="4">
    <location>
        <begin position="40"/>
        <end position="132"/>
    </location>
</feature>
<feature type="transmembrane region" description="Helical" evidence="2">
    <location>
        <begin position="163"/>
        <end position="184"/>
    </location>
</feature>
<proteinExistence type="predicted"/>
<gene>
    <name evidence="5" type="ORF">IFM46972_00338</name>
</gene>
<feature type="signal peptide" evidence="3">
    <location>
        <begin position="1"/>
        <end position="19"/>
    </location>
</feature>
<reference evidence="5 6" key="1">
    <citation type="submission" date="2020-01" db="EMBL/GenBank/DDBJ databases">
        <title>Draft genome sequence of Aspergillus udagawae IFM 46972.</title>
        <authorList>
            <person name="Takahashi H."/>
            <person name="Yaguchi T."/>
        </authorList>
    </citation>
    <scope>NUCLEOTIDE SEQUENCE [LARGE SCALE GENOMIC DNA]</scope>
    <source>
        <strain evidence="5 6">IFM 46972</strain>
    </source>
</reference>
<comment type="caution">
    <text evidence="5">The sequence shown here is derived from an EMBL/GenBank/DDBJ whole genome shotgun (WGS) entry which is preliminary data.</text>
</comment>
<evidence type="ECO:0000256" key="2">
    <source>
        <dbReference type="SAM" id="Phobius"/>
    </source>
</evidence>
<keyword evidence="2" id="KW-0812">Transmembrane</keyword>
<evidence type="ECO:0000256" key="1">
    <source>
        <dbReference type="ARBA" id="ARBA00022729"/>
    </source>
</evidence>
<dbReference type="PANTHER" id="PTHR35185:SF1">
    <property type="entry name" value="UPF0619 GPI-ANCHORED MEMBRANE PROTEIN C1322.10"/>
    <property type="match status" value="1"/>
</dbReference>